<dbReference type="PANTHER" id="PTHR43540:SF1">
    <property type="entry name" value="ISOCHORISMATASE HYDROLASE"/>
    <property type="match status" value="1"/>
</dbReference>
<organism evidence="3 4">
    <name type="scientific">Streptomyces poonensis</name>
    <dbReference type="NCBI Taxonomy" id="68255"/>
    <lineage>
        <taxon>Bacteria</taxon>
        <taxon>Bacillati</taxon>
        <taxon>Actinomycetota</taxon>
        <taxon>Actinomycetes</taxon>
        <taxon>Kitasatosporales</taxon>
        <taxon>Streptomycetaceae</taxon>
        <taxon>Streptomyces</taxon>
    </lineage>
</organism>
<keyword evidence="1 3" id="KW-0378">Hydrolase</keyword>
<reference evidence="3" key="1">
    <citation type="journal article" date="2014" name="Int. J. Syst. Evol. Microbiol.">
        <title>Complete genome sequence of Corynebacterium casei LMG S-19264T (=DSM 44701T), isolated from a smear-ripened cheese.</title>
        <authorList>
            <consortium name="US DOE Joint Genome Institute (JGI-PGF)"/>
            <person name="Walter F."/>
            <person name="Albersmeier A."/>
            <person name="Kalinowski J."/>
            <person name="Ruckert C."/>
        </authorList>
    </citation>
    <scope>NUCLEOTIDE SEQUENCE</scope>
    <source>
        <strain evidence="3">JCM 4815</strain>
    </source>
</reference>
<dbReference type="SUPFAM" id="SSF52499">
    <property type="entry name" value="Isochorismatase-like hydrolases"/>
    <property type="match status" value="1"/>
</dbReference>
<protein>
    <submittedName>
        <fullName evidence="3">Hydrolase</fullName>
    </submittedName>
</protein>
<dbReference type="CDD" id="cd01014">
    <property type="entry name" value="nicotinamidase_related"/>
    <property type="match status" value="1"/>
</dbReference>
<keyword evidence="4" id="KW-1185">Reference proteome</keyword>
<comment type="caution">
    <text evidence="3">The sequence shown here is derived from an EMBL/GenBank/DDBJ whole genome shotgun (WGS) entry which is preliminary data.</text>
</comment>
<dbReference type="Gene3D" id="3.40.50.850">
    <property type="entry name" value="Isochorismatase-like"/>
    <property type="match status" value="1"/>
</dbReference>
<evidence type="ECO:0000313" key="4">
    <source>
        <dbReference type="Proteomes" id="UP000622166"/>
    </source>
</evidence>
<accession>A0A918PL45</accession>
<dbReference type="InterPro" id="IPR000868">
    <property type="entry name" value="Isochorismatase-like_dom"/>
</dbReference>
<dbReference type="InterPro" id="IPR050272">
    <property type="entry name" value="Isochorismatase-like_hydrls"/>
</dbReference>
<sequence>MENKNTGVAGTVEAAETVDVAEVAKTVAEVGKTAGGVEVARDAALVVVDVQKGFEESGFWGPRNNPEADDNIAALIDVWQAMGRPVVFVRHDSPKPQSPLRPGYAGNELKEYVEQRRGKGAGPELFLTKTVNSAFLGTPDLGAWLRAQGIGQIVVAGIQTNMCVETTARMGGNLGYDVLVAYDATYTFDLAGPFGWRRSAEELARASAVSLHGGGFARVVTTEEVVTAAG</sequence>
<dbReference type="PANTHER" id="PTHR43540">
    <property type="entry name" value="PEROXYUREIDOACRYLATE/UREIDOACRYLATE AMIDOHYDROLASE-RELATED"/>
    <property type="match status" value="1"/>
</dbReference>
<dbReference type="RefSeq" id="WP_189860603.1">
    <property type="nucleotide sequence ID" value="NZ_BMVW01000006.1"/>
</dbReference>
<name>A0A918PL45_9ACTN</name>
<dbReference type="AlphaFoldDB" id="A0A918PL45"/>
<evidence type="ECO:0000313" key="3">
    <source>
        <dbReference type="EMBL" id="GGZ14598.1"/>
    </source>
</evidence>
<dbReference type="EMBL" id="BMVW01000006">
    <property type="protein sequence ID" value="GGZ14598.1"/>
    <property type="molecule type" value="Genomic_DNA"/>
</dbReference>
<gene>
    <name evidence="3" type="ORF">GCM10010365_38210</name>
</gene>
<dbReference type="Proteomes" id="UP000622166">
    <property type="component" value="Unassembled WGS sequence"/>
</dbReference>
<proteinExistence type="predicted"/>
<dbReference type="Pfam" id="PF00857">
    <property type="entry name" value="Isochorismatase"/>
    <property type="match status" value="1"/>
</dbReference>
<evidence type="ECO:0000256" key="1">
    <source>
        <dbReference type="ARBA" id="ARBA00022801"/>
    </source>
</evidence>
<evidence type="ECO:0000259" key="2">
    <source>
        <dbReference type="Pfam" id="PF00857"/>
    </source>
</evidence>
<reference evidence="3" key="2">
    <citation type="submission" date="2020-09" db="EMBL/GenBank/DDBJ databases">
        <authorList>
            <person name="Sun Q."/>
            <person name="Ohkuma M."/>
        </authorList>
    </citation>
    <scope>NUCLEOTIDE SEQUENCE</scope>
    <source>
        <strain evidence="3">JCM 4815</strain>
    </source>
</reference>
<dbReference type="GO" id="GO:0016787">
    <property type="term" value="F:hydrolase activity"/>
    <property type="evidence" value="ECO:0007669"/>
    <property type="project" value="UniProtKB-KW"/>
</dbReference>
<dbReference type="InterPro" id="IPR036380">
    <property type="entry name" value="Isochorismatase-like_sf"/>
</dbReference>
<feature type="domain" description="Isochorismatase-like" evidence="2">
    <location>
        <begin position="43"/>
        <end position="189"/>
    </location>
</feature>